<dbReference type="InterPro" id="IPR025048">
    <property type="entry name" value="DUF3987"/>
</dbReference>
<proteinExistence type="predicted"/>
<name>A0AA37I3X6_XYLRU</name>
<protein>
    <recommendedName>
        <fullName evidence="3">DUF3987 domain-containing protein</fullName>
    </recommendedName>
</protein>
<dbReference type="Pfam" id="PF13148">
    <property type="entry name" value="DUF3987"/>
    <property type="match status" value="1"/>
</dbReference>
<organism evidence="1 2">
    <name type="scientific">Xylanibacter ruminicola</name>
    <name type="common">Prevotella ruminicola</name>
    <dbReference type="NCBI Taxonomy" id="839"/>
    <lineage>
        <taxon>Bacteria</taxon>
        <taxon>Pseudomonadati</taxon>
        <taxon>Bacteroidota</taxon>
        <taxon>Bacteroidia</taxon>
        <taxon>Bacteroidales</taxon>
        <taxon>Prevotellaceae</taxon>
        <taxon>Xylanibacter</taxon>
    </lineage>
</organism>
<comment type="caution">
    <text evidence="1">The sequence shown here is derived from an EMBL/GenBank/DDBJ whole genome shotgun (WGS) entry which is preliminary data.</text>
</comment>
<reference evidence="1" key="1">
    <citation type="submission" date="2021-08" db="EMBL/GenBank/DDBJ databases">
        <title>Prevotella lacticifex sp. nov., isolated from rumen of cow.</title>
        <authorList>
            <person name="Shinkai T."/>
            <person name="Ikeyama N."/>
            <person name="Kumagai M."/>
            <person name="Ohmori H."/>
            <person name="Sakamoto M."/>
            <person name="Ohkuma M."/>
            <person name="Mitsumori M."/>
        </authorList>
    </citation>
    <scope>NUCLEOTIDE SEQUENCE</scope>
    <source>
        <strain evidence="1">JCM 8259</strain>
    </source>
</reference>
<dbReference type="EMBL" id="BPTT01000001">
    <property type="protein sequence ID" value="GJG34378.1"/>
    <property type="molecule type" value="Genomic_DNA"/>
</dbReference>
<gene>
    <name evidence="1" type="ORF">PRMUPPPA20_24870</name>
</gene>
<sequence>MSVHVIYIKDGAKMMRPVLTREEYLSLRNGGEQQQLVQRIRAGEEALKHKLLQMNYSCLPNDDGSLKGSTRMSTTVGMDIDHLTPDEMPAVRERILAKKDELGLKMMEESARGGGYHLVFARKPELSQEENLKWASELISVAYDSGAKDITRVFFTTSGNELIYLDDELFEIDLAARAPLACYRGDARTDNRTNKTDSVDNSLEGKILKSCVPLQKKYPTQYHGIPFDRIIKKYWEVNNQGYEPTEGDRDTLTYQLACDLRHICGKNADWLDQVIPCYDGFTPEEKREKIKNALTSEYNGFPLRLKNVLNCLATDKRTDKTDCIDAEEVDLGEQNLLESCSPLLKIPKLPQGVKDSVDAVGAGLAMPVVTAICPCIGTLATGVQLDVHGTKRGLNLISYIAGDFASGKGSIDPVVEAWMSEVAALDKMYQQQEDEWRAKKRAAKNKKEQPEEPKLPVRCLTLNNTVANLAERLANTEGKHGFSFTPEADTVAQKWKSTMSDFSVMLRQSYDGSKYEREARSADAVNVHIEHLLWNVCMCGTPDALYRVVNNYTDGFQSRIAVARTPDNTFAPLEDKPNVLTDRQRDRIQQVAHLLPLMFGEVVLPKLEARGREWLEKIRLETMKNDDRTRARQRFRVCVTAQRMTCCLMLCKVCETLIQKHGLTGAEAKLKQQPGLWKELLLKAQTPTMLDAYDVIADQLLENALYFFRDRIENAFQSRDYAGGMNGERTKRGKNDSIFGRLDCQFTFDQAMQHSVAIKGAQVNINTVRQMLKNWRKQGLVTIDENGNYRKVS</sequence>
<evidence type="ECO:0000313" key="1">
    <source>
        <dbReference type="EMBL" id="GJG34378.1"/>
    </source>
</evidence>
<dbReference type="Proteomes" id="UP000887097">
    <property type="component" value="Unassembled WGS sequence"/>
</dbReference>
<evidence type="ECO:0008006" key="3">
    <source>
        <dbReference type="Google" id="ProtNLM"/>
    </source>
</evidence>
<evidence type="ECO:0000313" key="2">
    <source>
        <dbReference type="Proteomes" id="UP000887097"/>
    </source>
</evidence>
<dbReference type="AlphaFoldDB" id="A0AA37I3X6"/>
<accession>A0AA37I3X6</accession>